<dbReference type="GO" id="GO:0003723">
    <property type="term" value="F:RNA binding"/>
    <property type="evidence" value="ECO:0007669"/>
    <property type="project" value="UniProtKB-UniRule"/>
</dbReference>
<comment type="cofactor">
    <cofactor evidence="13">
        <name>Ca(2+)</name>
        <dbReference type="ChEBI" id="CHEBI:29108"/>
    </cofactor>
    <text evidence="13">Binds 1 Ca(2+) cation per subunit. Seen in 1 crystal structure, it is not clear if it is physiologically important.</text>
</comment>
<evidence type="ECO:0000256" key="7">
    <source>
        <dbReference type="ARBA" id="ARBA00022833"/>
    </source>
</evidence>
<feature type="binding site" evidence="13">
    <location>
        <position position="77"/>
    </location>
    <ligand>
        <name>Zn(2+)</name>
        <dbReference type="ChEBI" id="CHEBI:29105"/>
        <label>1</label>
        <note>catalytic</note>
    </ligand>
</feature>
<dbReference type="NCBIfam" id="TIGR00649">
    <property type="entry name" value="MG423"/>
    <property type="match status" value="1"/>
</dbReference>
<dbReference type="SMART" id="SM00849">
    <property type="entry name" value="Lactamase_B"/>
    <property type="match status" value="1"/>
</dbReference>
<dbReference type="RefSeq" id="WP_078810173.1">
    <property type="nucleotide sequence ID" value="NZ_FUWM01000013.1"/>
</dbReference>
<feature type="active site" description="Proton acceptor" evidence="11">
    <location>
        <position position="368"/>
    </location>
</feature>
<feature type="binding site" evidence="13">
    <location>
        <position position="73"/>
    </location>
    <ligand>
        <name>Zn(2+)</name>
        <dbReference type="ChEBI" id="CHEBI:29105"/>
        <label>1</label>
        <note>catalytic</note>
    </ligand>
</feature>
<dbReference type="Gene3D" id="3.40.50.10710">
    <property type="entry name" value="Metallo-hydrolase/oxidoreductase"/>
    <property type="match status" value="1"/>
</dbReference>
<feature type="binding site" evidence="13">
    <location>
        <position position="48"/>
    </location>
    <ligand>
        <name>Ca(2+)</name>
        <dbReference type="ChEBI" id="CHEBI:29108"/>
    </ligand>
</feature>
<dbReference type="GO" id="GO:0008270">
    <property type="term" value="F:zinc ion binding"/>
    <property type="evidence" value="ECO:0007669"/>
    <property type="project" value="InterPro"/>
</dbReference>
<dbReference type="OrthoDB" id="9758375at2"/>
<evidence type="ECO:0000313" key="16">
    <source>
        <dbReference type="Proteomes" id="UP000190625"/>
    </source>
</evidence>
<feature type="binding site" evidence="13">
    <location>
        <position position="75"/>
    </location>
    <ligand>
        <name>Zn(2+)</name>
        <dbReference type="ChEBI" id="CHEBI:29105"/>
        <label>1</label>
        <note>catalytic</note>
    </ligand>
</feature>
<evidence type="ECO:0000256" key="2">
    <source>
        <dbReference type="ARBA" id="ARBA00022490"/>
    </source>
</evidence>
<feature type="binding site" evidence="12">
    <location>
        <begin position="232"/>
        <end position="234"/>
    </location>
    <ligand>
        <name>substrate</name>
    </ligand>
</feature>
<evidence type="ECO:0000313" key="15">
    <source>
        <dbReference type="EMBL" id="SJZ74697.1"/>
    </source>
</evidence>
<dbReference type="InterPro" id="IPR030854">
    <property type="entry name" value="RNase_J_bac"/>
</dbReference>
<dbReference type="Gene3D" id="3.10.20.580">
    <property type="match status" value="1"/>
</dbReference>
<dbReference type="Proteomes" id="UP000190625">
    <property type="component" value="Unassembled WGS sequence"/>
</dbReference>
<dbReference type="InterPro" id="IPR055132">
    <property type="entry name" value="RNase_J_b_CASP"/>
</dbReference>
<comment type="similarity">
    <text evidence="10">Belongs to the metallo-beta-lactamase superfamily. RNA-metabolizing metallo-beta-lactamase-like family. Bacterial RNase J subfamily.</text>
</comment>
<keyword evidence="5 10" id="KW-0255">Endonuclease</keyword>
<feature type="binding site" evidence="13">
    <location>
        <position position="78"/>
    </location>
    <ligand>
        <name>Zn(2+)</name>
        <dbReference type="ChEBI" id="CHEBI:29105"/>
        <label>2</label>
        <note>catalytic</note>
    </ligand>
</feature>
<accession>A0A1T4N6M0</accession>
<keyword evidence="16" id="KW-1185">Reference proteome</keyword>
<feature type="binding site" evidence="13">
    <location>
        <position position="390"/>
    </location>
    <ligand>
        <name>Zn(2+)</name>
        <dbReference type="ChEBI" id="CHEBI:29105"/>
        <label>2</label>
        <note>catalytic</note>
    </ligand>
</feature>
<feature type="domain" description="Metallo-beta-lactamase" evidence="14">
    <location>
        <begin position="20"/>
        <end position="215"/>
    </location>
</feature>
<dbReference type="CDD" id="cd07714">
    <property type="entry name" value="RNaseJ_MBL-fold"/>
    <property type="match status" value="1"/>
</dbReference>
<evidence type="ECO:0000256" key="12">
    <source>
        <dbReference type="PIRSR" id="PIRSR004803-2"/>
    </source>
</evidence>
<dbReference type="PANTHER" id="PTHR43694:SF1">
    <property type="entry name" value="RIBONUCLEASE J"/>
    <property type="match status" value="1"/>
</dbReference>
<comment type="subunit">
    <text evidence="10">Homodimer, may be a subunit of the RNA degradosome.</text>
</comment>
<evidence type="ECO:0000256" key="3">
    <source>
        <dbReference type="ARBA" id="ARBA00022722"/>
    </source>
</evidence>
<proteinExistence type="inferred from homology"/>
<evidence type="ECO:0000259" key="14">
    <source>
        <dbReference type="SMART" id="SM00849"/>
    </source>
</evidence>
<dbReference type="InterPro" id="IPR004613">
    <property type="entry name" value="RNase_J"/>
</dbReference>
<feature type="binding site" evidence="13">
    <location>
        <position position="443"/>
    </location>
    <ligand>
        <name>Ca(2+)</name>
        <dbReference type="ChEBI" id="CHEBI:29108"/>
    </ligand>
</feature>
<evidence type="ECO:0000256" key="9">
    <source>
        <dbReference type="ARBA" id="ARBA00022884"/>
    </source>
</evidence>
<dbReference type="AlphaFoldDB" id="A0A1T4N6M0"/>
<dbReference type="PROSITE" id="PS01292">
    <property type="entry name" value="UPF0036"/>
    <property type="match status" value="1"/>
</dbReference>
<dbReference type="STRING" id="142842.SAMN02745118_01709"/>
<dbReference type="Pfam" id="PF07521">
    <property type="entry name" value="RMMBL"/>
    <property type="match status" value="1"/>
</dbReference>
<dbReference type="GO" id="GO:0004534">
    <property type="term" value="F:5'-3' RNA exonuclease activity"/>
    <property type="evidence" value="ECO:0007669"/>
    <property type="project" value="UniProtKB-UniRule"/>
</dbReference>
<gene>
    <name evidence="10" type="primary">rnj</name>
    <name evidence="15" type="ORF">SAMN02745118_01709</name>
</gene>
<dbReference type="InterPro" id="IPR036866">
    <property type="entry name" value="RibonucZ/Hydroxyglut_hydro"/>
</dbReference>
<dbReference type="Pfam" id="PF17770">
    <property type="entry name" value="RNase_J_C"/>
    <property type="match status" value="1"/>
</dbReference>
<dbReference type="EC" id="3.1.-.-" evidence="10"/>
<keyword evidence="10" id="KW-0698">rRNA processing</keyword>
<keyword evidence="6 10" id="KW-0378">Hydrolase</keyword>
<dbReference type="GO" id="GO:0004521">
    <property type="term" value="F:RNA endonuclease activity"/>
    <property type="evidence" value="ECO:0007669"/>
    <property type="project" value="UniProtKB-UniRule"/>
</dbReference>
<dbReference type="InterPro" id="IPR042173">
    <property type="entry name" value="RNase_J_2"/>
</dbReference>
<keyword evidence="2 10" id="KW-0963">Cytoplasm</keyword>
<comment type="cofactor">
    <cofactor evidence="13">
        <name>Zn(2+)</name>
        <dbReference type="ChEBI" id="CHEBI:29105"/>
    </cofactor>
    <text evidence="13">Binds 2 Zn(2+) ions per subunit. It is not clear if Zn(2+) or Mg(2+) is physiologically important.</text>
</comment>
<evidence type="ECO:0000256" key="13">
    <source>
        <dbReference type="PIRSR" id="PIRSR004803-3"/>
    </source>
</evidence>
<dbReference type="PANTHER" id="PTHR43694">
    <property type="entry name" value="RIBONUCLEASE J"/>
    <property type="match status" value="1"/>
</dbReference>
<feature type="binding site" evidence="13">
    <location>
        <position position="163"/>
    </location>
    <ligand>
        <name>Zn(2+)</name>
        <dbReference type="ChEBI" id="CHEBI:29105"/>
        <label>1</label>
        <note>catalytic</note>
    </ligand>
</feature>
<evidence type="ECO:0000256" key="10">
    <source>
        <dbReference type="HAMAP-Rule" id="MF_01491"/>
    </source>
</evidence>
<keyword evidence="13" id="KW-0106">Calcium</keyword>
<reference evidence="16" key="1">
    <citation type="submission" date="2017-02" db="EMBL/GenBank/DDBJ databases">
        <authorList>
            <person name="Varghese N."/>
            <person name="Submissions S."/>
        </authorList>
    </citation>
    <scope>NUCLEOTIDE SEQUENCE [LARGE SCALE GENOMIC DNA]</scope>
    <source>
        <strain evidence="16">ATCC BAA-73</strain>
    </source>
</reference>
<dbReference type="PIRSF" id="PIRSF004803">
    <property type="entry name" value="RnjA"/>
    <property type="match status" value="1"/>
</dbReference>
<comment type="subcellular location">
    <subcellularLocation>
        <location evidence="1 10">Cytoplasm</location>
    </subcellularLocation>
</comment>
<dbReference type="InterPro" id="IPR001279">
    <property type="entry name" value="Metallo-B-lactamas"/>
</dbReference>
<dbReference type="Pfam" id="PF00753">
    <property type="entry name" value="Lactamase_B"/>
    <property type="match status" value="1"/>
</dbReference>
<keyword evidence="8 10" id="KW-0269">Exonuclease</keyword>
<dbReference type="EMBL" id="FUWM01000013">
    <property type="protein sequence ID" value="SJZ74697.1"/>
    <property type="molecule type" value="Genomic_DNA"/>
</dbReference>
<dbReference type="FunFam" id="3.10.20.580:FF:000001">
    <property type="entry name" value="Ribonuclease J"/>
    <property type="match status" value="1"/>
</dbReference>
<evidence type="ECO:0000256" key="6">
    <source>
        <dbReference type="ARBA" id="ARBA00022801"/>
    </source>
</evidence>
<evidence type="ECO:0000256" key="1">
    <source>
        <dbReference type="ARBA" id="ARBA00004496"/>
    </source>
</evidence>
<organism evidence="15 16">
    <name type="scientific">Selenihalanaerobacter shriftii</name>
    <dbReference type="NCBI Taxonomy" id="142842"/>
    <lineage>
        <taxon>Bacteria</taxon>
        <taxon>Bacillati</taxon>
        <taxon>Bacillota</taxon>
        <taxon>Clostridia</taxon>
        <taxon>Halanaerobiales</taxon>
        <taxon>Halobacteroidaceae</taxon>
        <taxon>Selenihalanaerobacter</taxon>
    </lineage>
</organism>
<feature type="binding site" evidence="10 12">
    <location>
        <begin position="364"/>
        <end position="368"/>
    </location>
    <ligand>
        <name>substrate</name>
    </ligand>
</feature>
<dbReference type="Gene3D" id="3.60.15.10">
    <property type="entry name" value="Ribonuclease Z/Hydroxyacylglutathione hydrolase-like"/>
    <property type="match status" value="1"/>
</dbReference>
<keyword evidence="7 13" id="KW-0862">Zinc</keyword>
<dbReference type="SUPFAM" id="SSF56281">
    <property type="entry name" value="Metallo-hydrolase/oxidoreductase"/>
    <property type="match status" value="1"/>
</dbReference>
<evidence type="ECO:0000256" key="5">
    <source>
        <dbReference type="ARBA" id="ARBA00022759"/>
    </source>
</evidence>
<feature type="binding site" evidence="13">
    <location>
        <position position="50"/>
    </location>
    <ligand>
        <name>Ca(2+)</name>
        <dbReference type="ChEBI" id="CHEBI:29108"/>
    </ligand>
</feature>
<evidence type="ECO:0000256" key="8">
    <source>
        <dbReference type="ARBA" id="ARBA00022839"/>
    </source>
</evidence>
<dbReference type="InterPro" id="IPR041636">
    <property type="entry name" value="RNase_J_C"/>
</dbReference>
<keyword evidence="3 10" id="KW-0540">Nuclease</keyword>
<comment type="function">
    <text evidence="10">An RNase that has 5'-3' exonuclease and possibly endonuclease activity. Involved in maturation of rRNA and in some organisms also mRNA maturation and/or decay.</text>
</comment>
<protein>
    <recommendedName>
        <fullName evidence="10">Ribonuclease J</fullName>
        <shortName evidence="10">RNase J</shortName>
        <ecNumber evidence="10">3.1.-.-</ecNumber>
    </recommendedName>
</protein>
<dbReference type="GO" id="GO:0005737">
    <property type="term" value="C:cytoplasm"/>
    <property type="evidence" value="ECO:0007669"/>
    <property type="project" value="UniProtKB-SubCell"/>
</dbReference>
<evidence type="ECO:0000256" key="11">
    <source>
        <dbReference type="PIRSR" id="PIRSR004803-1"/>
    </source>
</evidence>
<dbReference type="HAMAP" id="MF_01491">
    <property type="entry name" value="RNase_J_bact"/>
    <property type="match status" value="1"/>
</dbReference>
<dbReference type="InterPro" id="IPR011108">
    <property type="entry name" value="RMMBL"/>
</dbReference>
<dbReference type="InterPro" id="IPR001587">
    <property type="entry name" value="RNase_J_CS"/>
</dbReference>
<keyword evidence="9 10" id="KW-0694">RNA-binding</keyword>
<feature type="active site" description="Proton donor" evidence="11">
    <location>
        <position position="195"/>
    </location>
</feature>
<sequence length="555" mass="62067">MTKNNERVSIIQLGGKGVIGNNLILIEYSDEILVLDAGIMFPTDEMPGVDLVIPDMTYLKENRDKVKALLLSHGHLDHIGAIPYLLSEISLPIYGTKLTIEFVKNKLKEKNLLKTTKINIIKPRDKVELGNFEAEFINVNHSIPDAVAISLNTPAGKILYTGDFKIDQTPINDEITDFYKLAELGEEGLLALMSDSTNAERSGYTDSESTVGKALEDKFMEAEGRIIVATFSSHIHRIQQVITAAKKTNRKIAVTGRSMVNSIEIAKRLNYIDLPPNMLMELRKIKNLNPNEVVILMTGSQGEPMAALTRISRGDHRHIQINQNDTIFISATPIPGNELSVSNTINQLLEKGAEVSYGNELDVHVSGHAQQEELKLMLNLTKPKYFIPVHGEYRHLYHHGRIAKKLKIPEENIFIIPNGVKLELSAKEAKVTDEVQSGRILVDGLGVGDVGNVVLNDRKTLAKDGMVIIMITIEGETGKVIAGPDIISRGFIHMRTSQKLLAEIKKEVSKTLEKISKENITEWSQIKYKIRNKLNDFLYHKLKRNPMILPLIMEI</sequence>
<feature type="binding site" evidence="13">
    <location>
        <position position="141"/>
    </location>
    <ligand>
        <name>Zn(2+)</name>
        <dbReference type="ChEBI" id="CHEBI:29105"/>
        <label>1</label>
        <note>catalytic</note>
    </ligand>
</feature>
<keyword evidence="4 13" id="KW-0479">Metal-binding</keyword>
<dbReference type="Pfam" id="PF22505">
    <property type="entry name" value="RNase_J_b_CASP"/>
    <property type="match status" value="1"/>
</dbReference>
<name>A0A1T4N6M0_9FIRM</name>
<evidence type="ECO:0000256" key="4">
    <source>
        <dbReference type="ARBA" id="ARBA00022723"/>
    </source>
</evidence>
<dbReference type="GO" id="GO:0006364">
    <property type="term" value="P:rRNA processing"/>
    <property type="evidence" value="ECO:0007669"/>
    <property type="project" value="UniProtKB-UniRule"/>
</dbReference>